<evidence type="ECO:0000313" key="4">
    <source>
        <dbReference type="Proteomes" id="UP000267821"/>
    </source>
</evidence>
<accession>A0A3N4LVL0</accession>
<dbReference type="STRING" id="1051890.A0A3N4LVL0"/>
<dbReference type="InterPro" id="IPR023416">
    <property type="entry name" value="Transthyretin/HIU_hydrolase_d"/>
</dbReference>
<gene>
    <name evidence="3" type="ORF">L211DRAFT_806375</name>
</gene>
<dbReference type="EMBL" id="ML121537">
    <property type="protein sequence ID" value="RPB25728.1"/>
    <property type="molecule type" value="Genomic_DNA"/>
</dbReference>
<dbReference type="InterPro" id="IPR036817">
    <property type="entry name" value="Transthyretin/HIU_hydrolase_sf"/>
</dbReference>
<feature type="region of interest" description="Disordered" evidence="1">
    <location>
        <begin position="62"/>
        <end position="88"/>
    </location>
</feature>
<dbReference type="InterPro" id="IPR023418">
    <property type="entry name" value="Thyroxine_BS"/>
</dbReference>
<keyword evidence="4" id="KW-1185">Reference proteome</keyword>
<dbReference type="Proteomes" id="UP000267821">
    <property type="component" value="Unassembled WGS sequence"/>
</dbReference>
<evidence type="ECO:0000256" key="1">
    <source>
        <dbReference type="SAM" id="MobiDB-lite"/>
    </source>
</evidence>
<dbReference type="PANTHER" id="PTHR10395:SF7">
    <property type="entry name" value="5-HYDROXYISOURATE HYDROLASE"/>
    <property type="match status" value="1"/>
</dbReference>
<dbReference type="PROSITE" id="PS00768">
    <property type="entry name" value="TRANSTHYRETIN_1"/>
    <property type="match status" value="1"/>
</dbReference>
<evidence type="ECO:0000259" key="2">
    <source>
        <dbReference type="Pfam" id="PF00576"/>
    </source>
</evidence>
<feature type="compositionally biased region" description="Low complexity" evidence="1">
    <location>
        <begin position="19"/>
        <end position="39"/>
    </location>
</feature>
<dbReference type="InParanoid" id="A0A3N4LVL0"/>
<dbReference type="Pfam" id="PF00576">
    <property type="entry name" value="Transthyretin"/>
    <property type="match status" value="1"/>
</dbReference>
<dbReference type="Gene3D" id="2.60.40.180">
    <property type="entry name" value="Transthyretin/hydroxyisourate hydrolase domain"/>
    <property type="match status" value="1"/>
</dbReference>
<sequence length="216" mass="23496">MVPPWAPTERLKQLSNHLTYTKTTTTTTTTTHDPSSSSSPPDPSYTFIGTPLPRYALTNFKPALSTHNPSSSPATASTTSPASTRTMAAPPNPAITCHVLDTTLGRPGSSIPVTLMSLPSPSSFTTPFSTSAPTIIATGLTDSDGRVSTWNFTPIPGQDEEEGEDLYIMLRLETEGYFQRWYGEAGGFFPRDEGERKHYHVPVLLSRFGYTTYRGS</sequence>
<organism evidence="3 4">
    <name type="scientific">Terfezia boudieri ATCC MYA-4762</name>
    <dbReference type="NCBI Taxonomy" id="1051890"/>
    <lineage>
        <taxon>Eukaryota</taxon>
        <taxon>Fungi</taxon>
        <taxon>Dikarya</taxon>
        <taxon>Ascomycota</taxon>
        <taxon>Pezizomycotina</taxon>
        <taxon>Pezizomycetes</taxon>
        <taxon>Pezizales</taxon>
        <taxon>Pezizaceae</taxon>
        <taxon>Terfezia</taxon>
    </lineage>
</organism>
<feature type="compositionally biased region" description="Low complexity" evidence="1">
    <location>
        <begin position="69"/>
        <end position="88"/>
    </location>
</feature>
<dbReference type="OrthoDB" id="10265230at2759"/>
<name>A0A3N4LVL0_9PEZI</name>
<feature type="domain" description="Transthyretin/hydroxyisourate hydrolase" evidence="2">
    <location>
        <begin position="95"/>
        <end position="215"/>
    </location>
</feature>
<protein>
    <submittedName>
        <fullName evidence="3">Transthyretin</fullName>
    </submittedName>
</protein>
<dbReference type="AlphaFoldDB" id="A0A3N4LVL0"/>
<feature type="region of interest" description="Disordered" evidence="1">
    <location>
        <begin position="17"/>
        <end position="48"/>
    </location>
</feature>
<evidence type="ECO:0000313" key="3">
    <source>
        <dbReference type="EMBL" id="RPB25728.1"/>
    </source>
</evidence>
<dbReference type="PANTHER" id="PTHR10395">
    <property type="entry name" value="URICASE AND TRANSTHYRETIN-RELATED"/>
    <property type="match status" value="1"/>
</dbReference>
<dbReference type="SUPFAM" id="SSF49472">
    <property type="entry name" value="Transthyretin (synonym: prealbumin)"/>
    <property type="match status" value="1"/>
</dbReference>
<proteinExistence type="predicted"/>
<dbReference type="GO" id="GO:0006144">
    <property type="term" value="P:purine nucleobase metabolic process"/>
    <property type="evidence" value="ECO:0007669"/>
    <property type="project" value="TreeGrafter"/>
</dbReference>
<reference evidence="3 4" key="1">
    <citation type="journal article" date="2018" name="Nat. Ecol. Evol.">
        <title>Pezizomycetes genomes reveal the molecular basis of ectomycorrhizal truffle lifestyle.</title>
        <authorList>
            <person name="Murat C."/>
            <person name="Payen T."/>
            <person name="Noel B."/>
            <person name="Kuo A."/>
            <person name="Morin E."/>
            <person name="Chen J."/>
            <person name="Kohler A."/>
            <person name="Krizsan K."/>
            <person name="Balestrini R."/>
            <person name="Da Silva C."/>
            <person name="Montanini B."/>
            <person name="Hainaut M."/>
            <person name="Levati E."/>
            <person name="Barry K.W."/>
            <person name="Belfiori B."/>
            <person name="Cichocki N."/>
            <person name="Clum A."/>
            <person name="Dockter R.B."/>
            <person name="Fauchery L."/>
            <person name="Guy J."/>
            <person name="Iotti M."/>
            <person name="Le Tacon F."/>
            <person name="Lindquist E.A."/>
            <person name="Lipzen A."/>
            <person name="Malagnac F."/>
            <person name="Mello A."/>
            <person name="Molinier V."/>
            <person name="Miyauchi S."/>
            <person name="Poulain J."/>
            <person name="Riccioni C."/>
            <person name="Rubini A."/>
            <person name="Sitrit Y."/>
            <person name="Splivallo R."/>
            <person name="Traeger S."/>
            <person name="Wang M."/>
            <person name="Zifcakova L."/>
            <person name="Wipf D."/>
            <person name="Zambonelli A."/>
            <person name="Paolocci F."/>
            <person name="Nowrousian M."/>
            <person name="Ottonello S."/>
            <person name="Baldrian P."/>
            <person name="Spatafora J.W."/>
            <person name="Henrissat B."/>
            <person name="Nagy L.G."/>
            <person name="Aury J.M."/>
            <person name="Wincker P."/>
            <person name="Grigoriev I.V."/>
            <person name="Bonfante P."/>
            <person name="Martin F.M."/>
        </authorList>
    </citation>
    <scope>NUCLEOTIDE SEQUENCE [LARGE SCALE GENOMIC DNA]</scope>
    <source>
        <strain evidence="3 4">ATCC MYA-4762</strain>
    </source>
</reference>